<feature type="region of interest" description="Disordered" evidence="1">
    <location>
        <begin position="252"/>
        <end position="274"/>
    </location>
</feature>
<keyword evidence="4" id="KW-1185">Reference proteome</keyword>
<dbReference type="InterPro" id="IPR010865">
    <property type="entry name" value="DUF1499"/>
</dbReference>
<evidence type="ECO:0008006" key="5">
    <source>
        <dbReference type="Google" id="ProtNLM"/>
    </source>
</evidence>
<evidence type="ECO:0000313" key="3">
    <source>
        <dbReference type="EMBL" id="SFV36507.1"/>
    </source>
</evidence>
<dbReference type="RefSeq" id="WP_092425030.1">
    <property type="nucleotide sequence ID" value="NZ_FPCK01000002.1"/>
</dbReference>
<keyword evidence="2" id="KW-0472">Membrane</keyword>
<dbReference type="EMBL" id="FPCK01000002">
    <property type="protein sequence ID" value="SFV36507.1"/>
    <property type="molecule type" value="Genomic_DNA"/>
</dbReference>
<feature type="transmembrane region" description="Helical" evidence="2">
    <location>
        <begin position="41"/>
        <end position="65"/>
    </location>
</feature>
<evidence type="ECO:0000256" key="1">
    <source>
        <dbReference type="SAM" id="MobiDB-lite"/>
    </source>
</evidence>
<keyword evidence="2" id="KW-1133">Transmembrane helix</keyword>
<proteinExistence type="predicted"/>
<reference evidence="3 4" key="1">
    <citation type="submission" date="2016-10" db="EMBL/GenBank/DDBJ databases">
        <authorList>
            <person name="de Groot N.N."/>
        </authorList>
    </citation>
    <scope>NUCLEOTIDE SEQUENCE [LARGE SCALE GENOMIC DNA]</scope>
    <source>
        <strain evidence="3 4">IPL20</strain>
    </source>
</reference>
<dbReference type="AlphaFoldDB" id="A0A1I7NPB0"/>
<gene>
    <name evidence="3" type="ORF">SAMN05216456_2509</name>
</gene>
<keyword evidence="2" id="KW-0812">Transmembrane</keyword>
<name>A0A1I7NPB0_9HYPH</name>
<feature type="compositionally biased region" description="Acidic residues" evidence="1">
    <location>
        <begin position="259"/>
        <end position="274"/>
    </location>
</feature>
<sequence length="274" mass="29960">MRIVIKTSKWAIWARRLGSLTIPLLVLPVLLHHLRLIDSPAFFVAALVGLAVSLMALLVSLVALVRLWYTGDQGWSRALVGLFLAHVCLMPFGWYGYLAQKYPPVTDIATVARGELPLLFLPDMANMPPPMLISPADQERIFPNAATRTYPLDAAQLFALVLRLAEGSGWDLRLSREPGADGTPGRINARIVTLPGWIEEAVLRVESVPGGAALDMRSASINAPHDFGSNGKRIENFMIALDLEVTTLLRDNPNANQPVEDDDEEPAPAVEGEE</sequence>
<dbReference type="STRING" id="429728.SAMN05216456_2509"/>
<dbReference type="OrthoDB" id="1523552at2"/>
<accession>A0A1I7NPB0</accession>
<dbReference type="Proteomes" id="UP000199074">
    <property type="component" value="Unassembled WGS sequence"/>
</dbReference>
<evidence type="ECO:0000313" key="4">
    <source>
        <dbReference type="Proteomes" id="UP000199074"/>
    </source>
</evidence>
<protein>
    <recommendedName>
        <fullName evidence="5">DUF1499 domain-containing protein</fullName>
    </recommendedName>
</protein>
<feature type="transmembrane region" description="Helical" evidence="2">
    <location>
        <begin position="77"/>
        <end position="97"/>
    </location>
</feature>
<organism evidence="3 4">
    <name type="scientific">Devosia crocina</name>
    <dbReference type="NCBI Taxonomy" id="429728"/>
    <lineage>
        <taxon>Bacteria</taxon>
        <taxon>Pseudomonadati</taxon>
        <taxon>Pseudomonadota</taxon>
        <taxon>Alphaproteobacteria</taxon>
        <taxon>Hyphomicrobiales</taxon>
        <taxon>Devosiaceae</taxon>
        <taxon>Devosia</taxon>
    </lineage>
</organism>
<evidence type="ECO:0000256" key="2">
    <source>
        <dbReference type="SAM" id="Phobius"/>
    </source>
</evidence>
<dbReference type="Pfam" id="PF07386">
    <property type="entry name" value="DUF1499"/>
    <property type="match status" value="1"/>
</dbReference>